<dbReference type="Proteomes" id="UP000092627">
    <property type="component" value="Unassembled WGS sequence"/>
</dbReference>
<dbReference type="Gene3D" id="3.40.50.150">
    <property type="entry name" value="Vaccinia Virus protein VP39"/>
    <property type="match status" value="1"/>
</dbReference>
<gene>
    <name evidence="1" type="ORF">MAQ5080_01946</name>
</gene>
<dbReference type="CDD" id="cd02440">
    <property type="entry name" value="AdoMet_MTases"/>
    <property type="match status" value="1"/>
</dbReference>
<sequence>MEHRMEVTRKKASQAELASLMTSLLQVANDGEADQICRGLVEYWVMHSLFEKKDGVANQSQYASSGLILSPELAATCAFGWLRTRRYLLALNQVVSELLKDRTNGMPIRVLYPGCGPYGILALPLLTLFSPEQLQVHVIDYHETSIDSVKQLANVFGFSNRIQCTVGDALDYRVQEDTKPDVIVSELLLAGLEKEGHVAINEHLLRQAPNAILIPEQINLSLYFADPQIEFAKKTAREHRCYVGRAFSMNRESLLAADTLTDEISGETLNVPQGLDNAYQSFLFTKIILCQGITVNEYESGLTTPILYPLPKGFQFAKSLQFSYRKGANPRLLCNLNGLLPR</sequence>
<proteinExistence type="predicted"/>
<dbReference type="STRING" id="295068.MAQ5080_01946"/>
<dbReference type="SUPFAM" id="SSF53335">
    <property type="entry name" value="S-adenosyl-L-methionine-dependent methyltransferases"/>
    <property type="match status" value="1"/>
</dbReference>
<protein>
    <submittedName>
        <fullName evidence="1">Uncharacterized protein</fullName>
    </submittedName>
</protein>
<dbReference type="InterPro" id="IPR029063">
    <property type="entry name" value="SAM-dependent_MTases_sf"/>
</dbReference>
<dbReference type="AlphaFoldDB" id="A0A1A8TDU2"/>
<evidence type="ECO:0000313" key="2">
    <source>
        <dbReference type="Proteomes" id="UP000092627"/>
    </source>
</evidence>
<evidence type="ECO:0000313" key="1">
    <source>
        <dbReference type="EMBL" id="SBS31369.1"/>
    </source>
</evidence>
<accession>A0A1A8TDU2</accession>
<organism evidence="1 2">
    <name type="scientific">Marinomonas aquimarina</name>
    <dbReference type="NCBI Taxonomy" id="295068"/>
    <lineage>
        <taxon>Bacteria</taxon>
        <taxon>Pseudomonadati</taxon>
        <taxon>Pseudomonadota</taxon>
        <taxon>Gammaproteobacteria</taxon>
        <taxon>Oceanospirillales</taxon>
        <taxon>Oceanospirillaceae</taxon>
        <taxon>Marinomonas</taxon>
    </lineage>
</organism>
<dbReference type="EMBL" id="FLOC01000010">
    <property type="protein sequence ID" value="SBS31369.1"/>
    <property type="molecule type" value="Genomic_DNA"/>
</dbReference>
<name>A0A1A8TDU2_9GAMM</name>
<reference evidence="1 2" key="1">
    <citation type="submission" date="2016-06" db="EMBL/GenBank/DDBJ databases">
        <authorList>
            <person name="Kjaerup R.B."/>
            <person name="Dalgaard T.S."/>
            <person name="Juul-Madsen H.R."/>
        </authorList>
    </citation>
    <scope>NUCLEOTIDE SEQUENCE [LARGE SCALE GENOMIC DNA]</scope>
    <source>
        <strain evidence="1 2">CECT 5080</strain>
    </source>
</reference>
<keyword evidence="2" id="KW-1185">Reference proteome</keyword>